<comment type="caution">
    <text evidence="8">The sequence shown here is derived from an EMBL/GenBank/DDBJ whole genome shotgun (WGS) entry which is preliminary data.</text>
</comment>
<evidence type="ECO:0000313" key="8">
    <source>
        <dbReference type="EMBL" id="OBH93538.1"/>
    </source>
</evidence>
<dbReference type="InterPro" id="IPR000620">
    <property type="entry name" value="EamA_dom"/>
</dbReference>
<evidence type="ECO:0000259" key="7">
    <source>
        <dbReference type="Pfam" id="PF00892"/>
    </source>
</evidence>
<feature type="domain" description="EamA" evidence="7">
    <location>
        <begin position="29"/>
        <end position="153"/>
    </location>
</feature>
<evidence type="ECO:0000313" key="9">
    <source>
        <dbReference type="Proteomes" id="UP000092207"/>
    </source>
</evidence>
<keyword evidence="5 6" id="KW-0472">Membrane</keyword>
<feature type="transmembrane region" description="Helical" evidence="6">
    <location>
        <begin position="26"/>
        <end position="46"/>
    </location>
</feature>
<dbReference type="SUPFAM" id="SSF103481">
    <property type="entry name" value="Multidrug resistance efflux transporter EmrE"/>
    <property type="match status" value="2"/>
</dbReference>
<reference evidence="8 9" key="1">
    <citation type="submission" date="2016-06" db="EMBL/GenBank/DDBJ databases">
        <authorList>
            <person name="Kjaerup R.B."/>
            <person name="Dalgaard T.S."/>
            <person name="Juul-Madsen H.R."/>
        </authorList>
    </citation>
    <scope>NUCLEOTIDE SEQUENCE [LARGE SCALE GENOMIC DNA]</scope>
    <source>
        <strain evidence="8 9">E2838</strain>
    </source>
</reference>
<feature type="domain" description="EamA" evidence="7">
    <location>
        <begin position="170"/>
        <end position="297"/>
    </location>
</feature>
<feature type="transmembrane region" description="Helical" evidence="6">
    <location>
        <begin position="286"/>
        <end position="303"/>
    </location>
</feature>
<sequence>MSDLPIRQLGTHRDVRTVSARSLDRVGLATGALSVSASAVLLKVAATTPATATAARCLIALPVVLALAIRECRRHGGMSSGGLLSAAFCGALFAGDMLMWTQAIGEVGAGLSTVLVNAQVAVVPLLSRLIDREPISRRFALTLPVLLVGVLLAGGMVEHGISGSDPGRGTVHAVGAALCYSGFLFLLRRGGQAGKPMQTYTVVLATSAVVAVAVGPWWHGLQVWPGWRAIGWLVLVAITGQLFGWLLVAFCSGRLPSAVSSAILLLTPVGAVALGAVALAERPSPLQLAGCLLVLVAGHLGTARKADGASLIRQPQPSAAARA</sequence>
<dbReference type="PANTHER" id="PTHR32322:SF2">
    <property type="entry name" value="EAMA DOMAIN-CONTAINING PROTEIN"/>
    <property type="match status" value="1"/>
</dbReference>
<evidence type="ECO:0000256" key="3">
    <source>
        <dbReference type="ARBA" id="ARBA00022692"/>
    </source>
</evidence>
<comment type="similarity">
    <text evidence="2">Belongs to the EamA transporter family.</text>
</comment>
<dbReference type="EMBL" id="LZJY01000322">
    <property type="protein sequence ID" value="OBH93538.1"/>
    <property type="molecule type" value="Genomic_DNA"/>
</dbReference>
<feature type="transmembrane region" description="Helical" evidence="6">
    <location>
        <begin position="262"/>
        <end position="280"/>
    </location>
</feature>
<proteinExistence type="inferred from homology"/>
<name>A0A1A2UWX3_MYCSC</name>
<evidence type="ECO:0000256" key="1">
    <source>
        <dbReference type="ARBA" id="ARBA00004141"/>
    </source>
</evidence>
<feature type="transmembrane region" description="Helical" evidence="6">
    <location>
        <begin position="81"/>
        <end position="101"/>
    </location>
</feature>
<feature type="transmembrane region" description="Helical" evidence="6">
    <location>
        <begin position="107"/>
        <end position="127"/>
    </location>
</feature>
<evidence type="ECO:0000256" key="5">
    <source>
        <dbReference type="ARBA" id="ARBA00023136"/>
    </source>
</evidence>
<evidence type="ECO:0000256" key="2">
    <source>
        <dbReference type="ARBA" id="ARBA00007362"/>
    </source>
</evidence>
<feature type="transmembrane region" description="Helical" evidence="6">
    <location>
        <begin position="199"/>
        <end position="218"/>
    </location>
</feature>
<protein>
    <submittedName>
        <fullName evidence="8">Multidrug DMT transporter permease</fullName>
    </submittedName>
</protein>
<dbReference type="InterPro" id="IPR037185">
    <property type="entry name" value="EmrE-like"/>
</dbReference>
<accession>A0A1A2UWX3</accession>
<dbReference type="InterPro" id="IPR050638">
    <property type="entry name" value="AA-Vitamin_Transporters"/>
</dbReference>
<feature type="transmembrane region" description="Helical" evidence="6">
    <location>
        <begin position="52"/>
        <end position="69"/>
    </location>
</feature>
<evidence type="ECO:0000256" key="6">
    <source>
        <dbReference type="SAM" id="Phobius"/>
    </source>
</evidence>
<dbReference type="PANTHER" id="PTHR32322">
    <property type="entry name" value="INNER MEMBRANE TRANSPORTER"/>
    <property type="match status" value="1"/>
</dbReference>
<keyword evidence="4 6" id="KW-1133">Transmembrane helix</keyword>
<gene>
    <name evidence="8" type="ORF">A5679_22565</name>
</gene>
<keyword evidence="3 6" id="KW-0812">Transmembrane</keyword>
<feature type="transmembrane region" description="Helical" evidence="6">
    <location>
        <begin position="230"/>
        <end position="250"/>
    </location>
</feature>
<evidence type="ECO:0000256" key="4">
    <source>
        <dbReference type="ARBA" id="ARBA00022989"/>
    </source>
</evidence>
<dbReference type="Pfam" id="PF00892">
    <property type="entry name" value="EamA"/>
    <property type="match status" value="2"/>
</dbReference>
<organism evidence="8 9">
    <name type="scientific">Mycobacterium scrofulaceum</name>
    <dbReference type="NCBI Taxonomy" id="1783"/>
    <lineage>
        <taxon>Bacteria</taxon>
        <taxon>Bacillati</taxon>
        <taxon>Actinomycetota</taxon>
        <taxon>Actinomycetes</taxon>
        <taxon>Mycobacteriales</taxon>
        <taxon>Mycobacteriaceae</taxon>
        <taxon>Mycobacterium</taxon>
    </lineage>
</organism>
<feature type="transmembrane region" description="Helical" evidence="6">
    <location>
        <begin position="139"/>
        <end position="157"/>
    </location>
</feature>
<feature type="transmembrane region" description="Helical" evidence="6">
    <location>
        <begin position="169"/>
        <end position="187"/>
    </location>
</feature>
<dbReference type="Proteomes" id="UP000092207">
    <property type="component" value="Unassembled WGS sequence"/>
</dbReference>
<dbReference type="GO" id="GO:0016020">
    <property type="term" value="C:membrane"/>
    <property type="evidence" value="ECO:0007669"/>
    <property type="project" value="UniProtKB-SubCell"/>
</dbReference>
<dbReference type="AlphaFoldDB" id="A0A1A2UWX3"/>
<comment type="subcellular location">
    <subcellularLocation>
        <location evidence="1">Membrane</location>
        <topology evidence="1">Multi-pass membrane protein</topology>
    </subcellularLocation>
</comment>